<keyword evidence="9" id="KW-1185">Reference proteome</keyword>
<accession>A0A834I2L1</accession>
<feature type="transmembrane region" description="Helical" evidence="5">
    <location>
        <begin position="62"/>
        <end position="80"/>
    </location>
</feature>
<evidence type="ECO:0000256" key="5">
    <source>
        <dbReference type="SAM" id="Phobius"/>
    </source>
</evidence>
<evidence type="ECO:0000259" key="6">
    <source>
        <dbReference type="Pfam" id="PF07782"/>
    </source>
</evidence>
<protein>
    <submittedName>
        <fullName evidence="8">Uncharacterized protein</fullName>
    </submittedName>
</protein>
<evidence type="ECO:0000256" key="2">
    <source>
        <dbReference type="ARBA" id="ARBA00022692"/>
    </source>
</evidence>
<feature type="transmembrane region" description="Helical" evidence="5">
    <location>
        <begin position="35"/>
        <end position="53"/>
    </location>
</feature>
<dbReference type="EMBL" id="JAACXV010014006">
    <property type="protein sequence ID" value="KAF7271176.1"/>
    <property type="molecule type" value="Genomic_DNA"/>
</dbReference>
<dbReference type="PANTHER" id="PTHR21041">
    <property type="entry name" value="DENDRITIC CELL-SPECIFIC TRANSMEMBRANE PROTEIN"/>
    <property type="match status" value="1"/>
</dbReference>
<reference evidence="8" key="1">
    <citation type="submission" date="2020-08" db="EMBL/GenBank/DDBJ databases">
        <title>Genome sequencing and assembly of the red palm weevil Rhynchophorus ferrugineus.</title>
        <authorList>
            <person name="Dias G.B."/>
            <person name="Bergman C.M."/>
            <person name="Manee M."/>
        </authorList>
    </citation>
    <scope>NUCLEOTIDE SEQUENCE</scope>
    <source>
        <strain evidence="8">AA-2017</strain>
        <tissue evidence="8">Whole larva</tissue>
    </source>
</reference>
<evidence type="ECO:0000256" key="1">
    <source>
        <dbReference type="ARBA" id="ARBA00004141"/>
    </source>
</evidence>
<dbReference type="InterPro" id="IPR058842">
    <property type="entry name" value="DCST1_C"/>
</dbReference>
<comment type="caution">
    <text evidence="8">The sequence shown here is derived from an EMBL/GenBank/DDBJ whole genome shotgun (WGS) entry which is preliminary data.</text>
</comment>
<keyword evidence="2 5" id="KW-0812">Transmembrane</keyword>
<keyword evidence="3 5" id="KW-1133">Transmembrane helix</keyword>
<keyword evidence="4 5" id="KW-0472">Membrane</keyword>
<dbReference type="OrthoDB" id="5985669at2759"/>
<dbReference type="Pfam" id="PF07782">
    <property type="entry name" value="DC_STAMP"/>
    <property type="match status" value="1"/>
</dbReference>
<name>A0A834I2L1_RHYFE</name>
<evidence type="ECO:0000313" key="9">
    <source>
        <dbReference type="Proteomes" id="UP000625711"/>
    </source>
</evidence>
<evidence type="ECO:0000256" key="4">
    <source>
        <dbReference type="ARBA" id="ARBA00023136"/>
    </source>
</evidence>
<dbReference type="PANTHER" id="PTHR21041:SF17">
    <property type="entry name" value="E3 UBIQUITIN-PROTEIN LIGASE DCST1"/>
    <property type="match status" value="1"/>
</dbReference>
<dbReference type="Proteomes" id="UP000625711">
    <property type="component" value="Unassembled WGS sequence"/>
</dbReference>
<dbReference type="AlphaFoldDB" id="A0A834I2L1"/>
<sequence length="708" mass="83135">MKDFDRIFKSSFKKVPFAYKLFFTEENQHVVLKKIFGFVFGFLLGLIFYRYIISDLSFTDEVAFYLTLTICLLLGFGNAFSSQVRCITFLTFPNIGGKVGRSVLKALVITFIISGPLENLSENGKEVVRVFACTASLTFNLTRTRFELMFKPFTEAIFGMKTEVNEVKDTLRSIKEVSAPLVGEIEDEKEMKKIKEENDYLDEMNGDSKASSMVDDKYQTKGEKSEAARYEKNYLKKVEMRCLDQFAKAALKCRKMFSSAYDKCYDTVTWLAGWLLCWPMKLDFVCNIAEALGGTSRCDPSKDIDAGFGEGYTYLKHSRTSLSKNFKDVKLQYKLGKIKQLRDVRDARDTAVAILHKVKKKKTVLSQILNIIKRIIAFVFLKVIIASQDYQERYLNDIEFDNIYVSKYFRKIDARRKASDKIPLLPLKKIEKKKLVDPVTLKPLKTEREQLKKETFFLLLEMMTATTFILLDRLFYEALDLVRRHAKIEYLTTGQHDLLLDIKGTGMIASILRSLVKGFNVKKRIRMVRSNEQCLPNPHFLSRKYLLKIYGTYFLVWSMMWIQAYTNRCRRLICAYFFRKREKKRILFLYNETLKRRKGFFKFMKKNVERKARERRLEENYNIFQIMRINHPKQCGWIQFFKCARRKCLMCEDPEPRKASTFIECPNEGCHFIYCTECWRDMGDECLVCKIDSETDEVSQEEDEIDLF</sequence>
<evidence type="ECO:0000256" key="3">
    <source>
        <dbReference type="ARBA" id="ARBA00022989"/>
    </source>
</evidence>
<dbReference type="InterPro" id="IPR012858">
    <property type="entry name" value="DC_STAMP-like"/>
</dbReference>
<dbReference type="InterPro" id="IPR051856">
    <property type="entry name" value="CSR-E3_Ligase_Protein"/>
</dbReference>
<dbReference type="GO" id="GO:0016020">
    <property type="term" value="C:membrane"/>
    <property type="evidence" value="ECO:0007669"/>
    <property type="project" value="UniProtKB-SubCell"/>
</dbReference>
<evidence type="ECO:0000313" key="8">
    <source>
        <dbReference type="EMBL" id="KAF7271176.1"/>
    </source>
</evidence>
<organism evidence="8 9">
    <name type="scientific">Rhynchophorus ferrugineus</name>
    <name type="common">Red palm weevil</name>
    <name type="synonym">Curculio ferrugineus</name>
    <dbReference type="NCBI Taxonomy" id="354439"/>
    <lineage>
        <taxon>Eukaryota</taxon>
        <taxon>Metazoa</taxon>
        <taxon>Ecdysozoa</taxon>
        <taxon>Arthropoda</taxon>
        <taxon>Hexapoda</taxon>
        <taxon>Insecta</taxon>
        <taxon>Pterygota</taxon>
        <taxon>Neoptera</taxon>
        <taxon>Endopterygota</taxon>
        <taxon>Coleoptera</taxon>
        <taxon>Polyphaga</taxon>
        <taxon>Cucujiformia</taxon>
        <taxon>Curculionidae</taxon>
        <taxon>Dryophthorinae</taxon>
        <taxon>Rhynchophorus</taxon>
    </lineage>
</organism>
<feature type="domain" description="Dendritic cell-specific transmembrane protein-like" evidence="6">
    <location>
        <begin position="400"/>
        <end position="590"/>
    </location>
</feature>
<evidence type="ECO:0000259" key="7">
    <source>
        <dbReference type="Pfam" id="PF26037"/>
    </source>
</evidence>
<comment type="subcellular location">
    <subcellularLocation>
        <location evidence="1">Membrane</location>
        <topology evidence="1">Multi-pass membrane protein</topology>
    </subcellularLocation>
</comment>
<gene>
    <name evidence="8" type="ORF">GWI33_015914</name>
</gene>
<dbReference type="Pfam" id="PF26037">
    <property type="entry name" value="zf-RING_DCST1_C"/>
    <property type="match status" value="1"/>
</dbReference>
<feature type="domain" description="E3 ubiquitin-protein ligase DCST1-like C-terminal" evidence="7">
    <location>
        <begin position="646"/>
        <end position="690"/>
    </location>
</feature>
<proteinExistence type="predicted"/>